<sequence>MLCGWRQQQEGKQEKQSWRSPSSQGFGSCPEGSLTDSRRLHKSKHHASTVSQSQERGCCF</sequence>
<reference evidence="2 3" key="1">
    <citation type="submission" date="2005-07" db="EMBL/GenBank/DDBJ databases">
        <authorList>
            <person name="Mural R.J."/>
            <person name="Li P.W."/>
            <person name="Adams M.D."/>
            <person name="Amanatides P.G."/>
            <person name="Baden-Tillson H."/>
            <person name="Barnstead M."/>
            <person name="Chin S.H."/>
            <person name="Dew I."/>
            <person name="Evans C.A."/>
            <person name="Ferriera S."/>
            <person name="Flanigan M."/>
            <person name="Fosler C."/>
            <person name="Glodek A."/>
            <person name="Gu Z."/>
            <person name="Holt R.A."/>
            <person name="Jennings D."/>
            <person name="Kraft C.L."/>
            <person name="Lu F."/>
            <person name="Nguyen T."/>
            <person name="Nusskern D.R."/>
            <person name="Pfannkoch C.M."/>
            <person name="Sitter C."/>
            <person name="Sutton G.G."/>
            <person name="Venter J.C."/>
            <person name="Wang Z."/>
            <person name="Woodage T."/>
            <person name="Zheng X.H."/>
            <person name="Zhong F."/>
        </authorList>
    </citation>
    <scope>NUCLEOTIDE SEQUENCE [LARGE SCALE GENOMIC DNA]</scope>
    <source>
        <strain>BN</strain>
        <strain evidence="3">Sprague-Dawley</strain>
    </source>
</reference>
<dbReference type="Proteomes" id="UP000234681">
    <property type="component" value="Chromosome 10"/>
</dbReference>
<gene>
    <name evidence="2" type="ORF">rCG_34272</name>
</gene>
<feature type="compositionally biased region" description="Polar residues" evidence="1">
    <location>
        <begin position="48"/>
        <end position="60"/>
    </location>
</feature>
<proteinExistence type="predicted"/>
<dbReference type="AlphaFoldDB" id="A6HKY3"/>
<accession>A6HKY3</accession>
<evidence type="ECO:0000313" key="3">
    <source>
        <dbReference type="Proteomes" id="UP000234681"/>
    </source>
</evidence>
<protein>
    <submittedName>
        <fullName evidence="2">RCG34272, isoform CRA_b</fullName>
    </submittedName>
</protein>
<organism evidence="2 3">
    <name type="scientific">Rattus norvegicus</name>
    <name type="common">Rat</name>
    <dbReference type="NCBI Taxonomy" id="10116"/>
    <lineage>
        <taxon>Eukaryota</taxon>
        <taxon>Metazoa</taxon>
        <taxon>Chordata</taxon>
        <taxon>Craniata</taxon>
        <taxon>Vertebrata</taxon>
        <taxon>Euteleostomi</taxon>
        <taxon>Mammalia</taxon>
        <taxon>Eutheria</taxon>
        <taxon>Euarchontoglires</taxon>
        <taxon>Glires</taxon>
        <taxon>Rodentia</taxon>
        <taxon>Myomorpha</taxon>
        <taxon>Muroidea</taxon>
        <taxon>Muridae</taxon>
        <taxon>Murinae</taxon>
        <taxon>Rattus</taxon>
    </lineage>
</organism>
<evidence type="ECO:0000256" key="1">
    <source>
        <dbReference type="SAM" id="MobiDB-lite"/>
    </source>
</evidence>
<name>A6HKY3_RAT</name>
<evidence type="ECO:0000313" key="2">
    <source>
        <dbReference type="EMBL" id="EDM06688.1"/>
    </source>
</evidence>
<dbReference type="EMBL" id="CH473948">
    <property type="protein sequence ID" value="EDM06688.1"/>
    <property type="molecule type" value="Genomic_DNA"/>
</dbReference>
<feature type="region of interest" description="Disordered" evidence="1">
    <location>
        <begin position="1"/>
        <end position="60"/>
    </location>
</feature>